<sequence length="43" mass="5048">ERILHNLSILFERTFATAQELNRYRREVTARTNRVADGMVDAI</sequence>
<accession>A0A8I1DSH3</accession>
<organism evidence="1 2">
    <name type="scientific">Burkholderia cepacia</name>
    <name type="common">Pseudomonas cepacia</name>
    <dbReference type="NCBI Taxonomy" id="292"/>
    <lineage>
        <taxon>Bacteria</taxon>
        <taxon>Pseudomonadati</taxon>
        <taxon>Pseudomonadota</taxon>
        <taxon>Betaproteobacteria</taxon>
        <taxon>Burkholderiales</taxon>
        <taxon>Burkholderiaceae</taxon>
        <taxon>Burkholderia</taxon>
        <taxon>Burkholderia cepacia complex</taxon>
    </lineage>
</organism>
<feature type="non-terminal residue" evidence="1">
    <location>
        <position position="1"/>
    </location>
</feature>
<protein>
    <submittedName>
        <fullName evidence="1">Ferritin-like domain-containing protein</fullName>
    </submittedName>
</protein>
<proteinExistence type="predicted"/>
<dbReference type="Proteomes" id="UP000645612">
    <property type="component" value="Unassembled WGS sequence"/>
</dbReference>
<dbReference type="AlphaFoldDB" id="A0A8I1DSH3"/>
<reference evidence="1" key="1">
    <citation type="submission" date="2020-12" db="EMBL/GenBank/DDBJ databases">
        <title>Burkholderia cepacia complex in Mexico.</title>
        <authorList>
            <person name="Estrada P."/>
        </authorList>
    </citation>
    <scope>NUCLEOTIDE SEQUENCE</scope>
    <source>
        <strain evidence="1">871</strain>
    </source>
</reference>
<dbReference type="EMBL" id="JAEDXG010000056">
    <property type="protein sequence ID" value="MBH9701907.1"/>
    <property type="molecule type" value="Genomic_DNA"/>
</dbReference>
<comment type="caution">
    <text evidence="1">The sequence shown here is derived from an EMBL/GenBank/DDBJ whole genome shotgun (WGS) entry which is preliminary data.</text>
</comment>
<evidence type="ECO:0000313" key="1">
    <source>
        <dbReference type="EMBL" id="MBH9701907.1"/>
    </source>
</evidence>
<name>A0A8I1DSH3_BURCE</name>
<gene>
    <name evidence="1" type="ORF">JAO13_36290</name>
</gene>
<evidence type="ECO:0000313" key="2">
    <source>
        <dbReference type="Proteomes" id="UP000645612"/>
    </source>
</evidence>